<reference evidence="7 8" key="1">
    <citation type="journal article" date="2018" name="Mol. Biol. Evol.">
        <title>Broad Genomic Sampling Reveals a Smut Pathogenic Ancestry of the Fungal Clade Ustilaginomycotina.</title>
        <authorList>
            <person name="Kijpornyongpan T."/>
            <person name="Mondo S.J."/>
            <person name="Barry K."/>
            <person name="Sandor L."/>
            <person name="Lee J."/>
            <person name="Lipzen A."/>
            <person name="Pangilinan J."/>
            <person name="LaButti K."/>
            <person name="Hainaut M."/>
            <person name="Henrissat B."/>
            <person name="Grigoriev I.V."/>
            <person name="Spatafora J.W."/>
            <person name="Aime M.C."/>
        </authorList>
    </citation>
    <scope>NUCLEOTIDE SEQUENCE [LARGE SCALE GENOMIC DNA]</scope>
    <source>
        <strain evidence="7 8">MCA 4718</strain>
    </source>
</reference>
<dbReference type="SMART" id="SM00849">
    <property type="entry name" value="Lactamase_B"/>
    <property type="match status" value="1"/>
</dbReference>
<dbReference type="SUPFAM" id="SSF56281">
    <property type="entry name" value="Metallo-hydrolase/oxidoreductase"/>
    <property type="match status" value="1"/>
</dbReference>
<dbReference type="CDD" id="cd07722">
    <property type="entry name" value="LACTB2-like_MBL-fold"/>
    <property type="match status" value="1"/>
</dbReference>
<evidence type="ECO:0000313" key="7">
    <source>
        <dbReference type="EMBL" id="PWN23317.1"/>
    </source>
</evidence>
<dbReference type="OrthoDB" id="17458at2759"/>
<dbReference type="Pfam" id="PF17778">
    <property type="entry name" value="WHD_BLACT"/>
    <property type="match status" value="1"/>
</dbReference>
<dbReference type="PANTHER" id="PTHR23131:SF0">
    <property type="entry name" value="ENDORIBONUCLEASE LACTB2"/>
    <property type="match status" value="1"/>
</dbReference>
<dbReference type="InterPro" id="IPR036866">
    <property type="entry name" value="RibonucZ/Hydroxyglut_hydro"/>
</dbReference>
<feature type="domain" description="Metallo-beta-lactamase" evidence="6">
    <location>
        <begin position="33"/>
        <end position="237"/>
    </location>
</feature>
<dbReference type="PANTHER" id="PTHR23131">
    <property type="entry name" value="ENDORIBONUCLEASE LACTB2"/>
    <property type="match status" value="1"/>
</dbReference>
<dbReference type="STRING" id="1684307.A0A316UDI9"/>
<keyword evidence="8" id="KW-1185">Reference proteome</keyword>
<keyword evidence="2" id="KW-0479">Metal-binding</keyword>
<organism evidence="7 8">
    <name type="scientific">Pseudomicrostroma glucosiphilum</name>
    <dbReference type="NCBI Taxonomy" id="1684307"/>
    <lineage>
        <taxon>Eukaryota</taxon>
        <taxon>Fungi</taxon>
        <taxon>Dikarya</taxon>
        <taxon>Basidiomycota</taxon>
        <taxon>Ustilaginomycotina</taxon>
        <taxon>Exobasidiomycetes</taxon>
        <taxon>Microstromatales</taxon>
        <taxon>Microstromatales incertae sedis</taxon>
        <taxon>Pseudomicrostroma</taxon>
    </lineage>
</organism>
<dbReference type="FunFam" id="3.60.15.10:FF:000041">
    <property type="entry name" value="Metallo-beta-lactamase domain protein"/>
    <property type="match status" value="1"/>
</dbReference>
<name>A0A316UDI9_9BASI</name>
<dbReference type="GeneID" id="37013523"/>
<dbReference type="Proteomes" id="UP000245942">
    <property type="component" value="Unassembled WGS sequence"/>
</dbReference>
<dbReference type="InterPro" id="IPR036388">
    <property type="entry name" value="WH-like_DNA-bd_sf"/>
</dbReference>
<dbReference type="RefSeq" id="XP_025350477.1">
    <property type="nucleotide sequence ID" value="XM_025491789.1"/>
</dbReference>
<proteinExistence type="inferred from homology"/>
<dbReference type="InterPro" id="IPR041516">
    <property type="entry name" value="LACTB2_WH"/>
</dbReference>
<evidence type="ECO:0000256" key="2">
    <source>
        <dbReference type="ARBA" id="ARBA00022723"/>
    </source>
</evidence>
<dbReference type="AlphaFoldDB" id="A0A316UDI9"/>
<keyword evidence="4" id="KW-0862">Zinc</keyword>
<dbReference type="InterPro" id="IPR050662">
    <property type="entry name" value="Sec-metab_biosynth-thioest"/>
</dbReference>
<evidence type="ECO:0000256" key="3">
    <source>
        <dbReference type="ARBA" id="ARBA00022801"/>
    </source>
</evidence>
<dbReference type="InterPro" id="IPR001279">
    <property type="entry name" value="Metallo-B-lactamas"/>
</dbReference>
<feature type="region of interest" description="Disordered" evidence="5">
    <location>
        <begin position="120"/>
        <end position="141"/>
    </location>
</feature>
<comment type="similarity">
    <text evidence="1">Belongs to the metallo-beta-lactamase superfamily. Glyoxalase II family.</text>
</comment>
<dbReference type="Pfam" id="PF00753">
    <property type="entry name" value="Lactamase_B"/>
    <property type="match status" value="1"/>
</dbReference>
<dbReference type="GO" id="GO:0044550">
    <property type="term" value="P:secondary metabolite biosynthetic process"/>
    <property type="evidence" value="ECO:0007669"/>
    <property type="project" value="TreeGrafter"/>
</dbReference>
<dbReference type="Gene3D" id="1.10.10.10">
    <property type="entry name" value="Winged helix-like DNA-binding domain superfamily/Winged helix DNA-binding domain"/>
    <property type="match status" value="1"/>
</dbReference>
<evidence type="ECO:0000256" key="1">
    <source>
        <dbReference type="ARBA" id="ARBA00006759"/>
    </source>
</evidence>
<feature type="compositionally biased region" description="Low complexity" evidence="5">
    <location>
        <begin position="132"/>
        <end position="141"/>
    </location>
</feature>
<protein>
    <submittedName>
        <fullName evidence="7">Metallo-hydrolase/oxidoreductase</fullName>
    </submittedName>
</protein>
<evidence type="ECO:0000259" key="6">
    <source>
        <dbReference type="SMART" id="SM00849"/>
    </source>
</evidence>
<accession>A0A316UDI9</accession>
<dbReference type="InterPro" id="IPR047921">
    <property type="entry name" value="LACTB2-like_MBL-fold"/>
</dbReference>
<keyword evidence="3 7" id="KW-0378">Hydrolase</keyword>
<dbReference type="GO" id="GO:0046872">
    <property type="term" value="F:metal ion binding"/>
    <property type="evidence" value="ECO:0007669"/>
    <property type="project" value="UniProtKB-KW"/>
</dbReference>
<sequence>MAETLVEIPSVSRLSPRVIRILGQNPGKFTLQGTNTYLISSPEKSSPSAESVPSILIDTAEGAPEYLDLVKKVLTGQHADTGSQKRHITDIILTHWHHDHVKGLPSVLKTIADLSHQPPKIHKFPNQDQDPSIQSSIEGSSSASSLAALNDEAIMQAGSSASLRALHTPGHTTDHLSFLLEEEGIFFSGDNVLGQGTSVFEDLGAYMGSLDRSLKVLEQAGAPEGGAGEENKIFPAHGPVIEEGRKMIKTYRSHRLDREKQVLQLLGESSPSGKKDEETGSPVWTVMDLVGKLYAAYPEALYPAAARGIFLHLHKLGAESKVKCTGADGTFLPPVTPLKVEYMELSWSPSSSATSGPGKL</sequence>
<dbReference type="EMBL" id="KZ819322">
    <property type="protein sequence ID" value="PWN23317.1"/>
    <property type="molecule type" value="Genomic_DNA"/>
</dbReference>
<dbReference type="GO" id="GO:0016787">
    <property type="term" value="F:hydrolase activity"/>
    <property type="evidence" value="ECO:0007669"/>
    <property type="project" value="UniProtKB-KW"/>
</dbReference>
<dbReference type="Gene3D" id="3.60.15.10">
    <property type="entry name" value="Ribonuclease Z/Hydroxyacylglutathione hydrolase-like"/>
    <property type="match status" value="1"/>
</dbReference>
<gene>
    <name evidence="7" type="ORF">BCV69DRAFT_280923</name>
</gene>
<evidence type="ECO:0000313" key="8">
    <source>
        <dbReference type="Proteomes" id="UP000245942"/>
    </source>
</evidence>
<evidence type="ECO:0000256" key="5">
    <source>
        <dbReference type="SAM" id="MobiDB-lite"/>
    </source>
</evidence>
<evidence type="ECO:0000256" key="4">
    <source>
        <dbReference type="ARBA" id="ARBA00022833"/>
    </source>
</evidence>